<keyword evidence="1" id="KW-0732">Signal</keyword>
<dbReference type="Proteomes" id="UP000192247">
    <property type="component" value="Unassembled WGS sequence"/>
</dbReference>
<evidence type="ECO:0000256" key="1">
    <source>
        <dbReference type="SAM" id="SignalP"/>
    </source>
</evidence>
<protein>
    <submittedName>
        <fullName evidence="2">Uncharacterized protein</fullName>
    </submittedName>
</protein>
<reference evidence="2" key="1">
    <citation type="journal article" date="2017" name="Gigascience">
        <title>Draft genome of the honey bee ectoparasitic mite, Tropilaelaps mercedesae, is shaped by the parasitic life history.</title>
        <authorList>
            <person name="Dong X."/>
            <person name="Armstrong S.D."/>
            <person name="Xia D."/>
            <person name="Makepeace B.L."/>
            <person name="Darby A.C."/>
            <person name="Kadowaki T."/>
        </authorList>
    </citation>
    <scope>NUCLEOTIDE SEQUENCE [LARGE SCALE GENOMIC DNA]</scope>
    <source>
        <strain evidence="2">Wuxi-XJTLU</strain>
    </source>
</reference>
<dbReference type="AlphaFoldDB" id="A0A1V9XPD4"/>
<dbReference type="EMBL" id="MNPL01006510">
    <property type="protein sequence ID" value="OQR75347.1"/>
    <property type="molecule type" value="Genomic_DNA"/>
</dbReference>
<feature type="signal peptide" evidence="1">
    <location>
        <begin position="1"/>
        <end position="16"/>
    </location>
</feature>
<accession>A0A1V9XPD4</accession>
<keyword evidence="3" id="KW-1185">Reference proteome</keyword>
<sequence>MLAVALLAVAVAGAHAGGIAGYGPADHVFGDAIAAPAYGHGYDHAIAAPVVAKAIAAPVSVAHSHTYFTKHIAAPVVAKTIAAPVVAKTIAAPAVVAPPIAIGHGAAIAAPLAYGHGHGY</sequence>
<organism evidence="2 3">
    <name type="scientific">Tropilaelaps mercedesae</name>
    <dbReference type="NCBI Taxonomy" id="418985"/>
    <lineage>
        <taxon>Eukaryota</taxon>
        <taxon>Metazoa</taxon>
        <taxon>Ecdysozoa</taxon>
        <taxon>Arthropoda</taxon>
        <taxon>Chelicerata</taxon>
        <taxon>Arachnida</taxon>
        <taxon>Acari</taxon>
        <taxon>Parasitiformes</taxon>
        <taxon>Mesostigmata</taxon>
        <taxon>Gamasina</taxon>
        <taxon>Dermanyssoidea</taxon>
        <taxon>Laelapidae</taxon>
        <taxon>Tropilaelaps</taxon>
    </lineage>
</organism>
<name>A0A1V9XPD4_9ACAR</name>
<proteinExistence type="predicted"/>
<gene>
    <name evidence="2" type="ORF">BIW11_00788</name>
</gene>
<evidence type="ECO:0000313" key="2">
    <source>
        <dbReference type="EMBL" id="OQR75347.1"/>
    </source>
</evidence>
<dbReference type="InParanoid" id="A0A1V9XPD4"/>
<comment type="caution">
    <text evidence="2">The sequence shown here is derived from an EMBL/GenBank/DDBJ whole genome shotgun (WGS) entry which is preliminary data.</text>
</comment>
<feature type="chain" id="PRO_5013206961" evidence="1">
    <location>
        <begin position="17"/>
        <end position="120"/>
    </location>
</feature>
<evidence type="ECO:0000313" key="3">
    <source>
        <dbReference type="Proteomes" id="UP000192247"/>
    </source>
</evidence>